<keyword evidence="18" id="KW-0732">Signal</keyword>
<dbReference type="GO" id="GO:0003700">
    <property type="term" value="F:DNA-binding transcription factor activity"/>
    <property type="evidence" value="ECO:0007669"/>
    <property type="project" value="InterPro"/>
</dbReference>
<feature type="transmembrane region" description="Helical" evidence="17">
    <location>
        <begin position="259"/>
        <end position="281"/>
    </location>
</feature>
<dbReference type="InterPro" id="IPR036890">
    <property type="entry name" value="HATPase_C_sf"/>
</dbReference>
<evidence type="ECO:0000313" key="23">
    <source>
        <dbReference type="Proteomes" id="UP000653797"/>
    </source>
</evidence>
<dbReference type="CDD" id="cd16922">
    <property type="entry name" value="HATPase_EvgS-ArcB-TorS-like"/>
    <property type="match status" value="1"/>
</dbReference>
<dbReference type="InterPro" id="IPR018060">
    <property type="entry name" value="HTH_AraC"/>
</dbReference>
<dbReference type="Gene3D" id="2.60.120.260">
    <property type="entry name" value="Galactose-binding domain-like"/>
    <property type="match status" value="1"/>
</dbReference>
<evidence type="ECO:0000256" key="11">
    <source>
        <dbReference type="ARBA" id="ARBA00023015"/>
    </source>
</evidence>
<dbReference type="InterPro" id="IPR003661">
    <property type="entry name" value="HisK_dim/P_dom"/>
</dbReference>
<dbReference type="InterPro" id="IPR011006">
    <property type="entry name" value="CheY-like_superfamily"/>
</dbReference>
<evidence type="ECO:0000256" key="9">
    <source>
        <dbReference type="ARBA" id="ARBA00022840"/>
    </source>
</evidence>
<evidence type="ECO:0000256" key="13">
    <source>
        <dbReference type="ARBA" id="ARBA00023136"/>
    </source>
</evidence>
<evidence type="ECO:0000259" key="20">
    <source>
        <dbReference type="PROSITE" id="PS50109"/>
    </source>
</evidence>
<evidence type="ECO:0000259" key="21">
    <source>
        <dbReference type="PROSITE" id="PS50110"/>
    </source>
</evidence>
<dbReference type="AlphaFoldDB" id="A0A927AYS6"/>
<dbReference type="SMART" id="SM00448">
    <property type="entry name" value="REC"/>
    <property type="match status" value="1"/>
</dbReference>
<dbReference type="Gene3D" id="3.40.50.2300">
    <property type="match status" value="1"/>
</dbReference>
<evidence type="ECO:0000256" key="16">
    <source>
        <dbReference type="SAM" id="Coils"/>
    </source>
</evidence>
<feature type="signal peptide" evidence="18">
    <location>
        <begin position="1"/>
        <end position="21"/>
    </location>
</feature>
<feature type="transmembrane region" description="Helical" evidence="17">
    <location>
        <begin position="370"/>
        <end position="393"/>
    </location>
</feature>
<comment type="subcellular location">
    <subcellularLocation>
        <location evidence="2">Cell membrane</location>
    </subcellularLocation>
</comment>
<dbReference type="FunFam" id="1.10.287.130:FF:000045">
    <property type="entry name" value="Two-component system sensor histidine kinase/response regulator"/>
    <property type="match status" value="1"/>
</dbReference>
<evidence type="ECO:0000256" key="1">
    <source>
        <dbReference type="ARBA" id="ARBA00000085"/>
    </source>
</evidence>
<dbReference type="EMBL" id="JACXAA010000002">
    <property type="protein sequence ID" value="MBD2752345.1"/>
    <property type="molecule type" value="Genomic_DNA"/>
</dbReference>
<dbReference type="Pfam" id="PF02518">
    <property type="entry name" value="HATPase_c"/>
    <property type="match status" value="1"/>
</dbReference>
<evidence type="ECO:0000313" key="22">
    <source>
        <dbReference type="EMBL" id="MBD2752345.1"/>
    </source>
</evidence>
<dbReference type="Gene3D" id="1.10.287.130">
    <property type="match status" value="1"/>
</dbReference>
<gene>
    <name evidence="22" type="ORF">IC230_05545</name>
</gene>
<feature type="coiled-coil region" evidence="16">
    <location>
        <begin position="409"/>
        <end position="458"/>
    </location>
</feature>
<dbReference type="GO" id="GO:0000155">
    <property type="term" value="F:phosphorelay sensor kinase activity"/>
    <property type="evidence" value="ECO:0007669"/>
    <property type="project" value="InterPro"/>
</dbReference>
<evidence type="ECO:0000256" key="18">
    <source>
        <dbReference type="SAM" id="SignalP"/>
    </source>
</evidence>
<dbReference type="SUPFAM" id="SSF55874">
    <property type="entry name" value="ATPase domain of HSP90 chaperone/DNA topoisomerase II/histidine kinase"/>
    <property type="match status" value="1"/>
</dbReference>
<comment type="caution">
    <text evidence="22">The sequence shown here is derived from an EMBL/GenBank/DDBJ whole genome shotgun (WGS) entry which is preliminary data.</text>
</comment>
<dbReference type="InterPro" id="IPR001789">
    <property type="entry name" value="Sig_transdc_resp-reg_receiver"/>
</dbReference>
<evidence type="ECO:0000256" key="3">
    <source>
        <dbReference type="ARBA" id="ARBA00012438"/>
    </source>
</evidence>
<evidence type="ECO:0000259" key="19">
    <source>
        <dbReference type="PROSITE" id="PS01124"/>
    </source>
</evidence>
<feature type="modified residue" description="4-aspartylphosphate" evidence="15">
    <location>
        <position position="773"/>
    </location>
</feature>
<feature type="domain" description="Response regulatory" evidence="21">
    <location>
        <begin position="725"/>
        <end position="840"/>
    </location>
</feature>
<dbReference type="Pfam" id="PF00512">
    <property type="entry name" value="HisKA"/>
    <property type="match status" value="1"/>
</dbReference>
<dbReference type="GO" id="GO:0043565">
    <property type="term" value="F:sequence-specific DNA binding"/>
    <property type="evidence" value="ECO:0007669"/>
    <property type="project" value="InterPro"/>
</dbReference>
<feature type="chain" id="PRO_5037181174" description="histidine kinase" evidence="18">
    <location>
        <begin position="22"/>
        <end position="974"/>
    </location>
</feature>
<dbReference type="SUPFAM" id="SSF47384">
    <property type="entry name" value="Homodimeric domain of signal transducing histidine kinase"/>
    <property type="match status" value="1"/>
</dbReference>
<dbReference type="GO" id="GO:0005524">
    <property type="term" value="F:ATP binding"/>
    <property type="evidence" value="ECO:0007669"/>
    <property type="project" value="UniProtKB-KW"/>
</dbReference>
<dbReference type="Gene3D" id="1.10.10.60">
    <property type="entry name" value="Homeodomain-like"/>
    <property type="match status" value="1"/>
</dbReference>
<dbReference type="Proteomes" id="UP000653797">
    <property type="component" value="Unassembled WGS sequence"/>
</dbReference>
<dbReference type="InterPro" id="IPR004358">
    <property type="entry name" value="Sig_transdc_His_kin-like_C"/>
</dbReference>
<comment type="catalytic activity">
    <reaction evidence="1">
        <text>ATP + protein L-histidine = ADP + protein N-phospho-L-histidine.</text>
        <dbReference type="EC" id="2.7.13.3"/>
    </reaction>
</comment>
<evidence type="ECO:0000256" key="12">
    <source>
        <dbReference type="ARBA" id="ARBA00023125"/>
    </source>
</evidence>
<keyword evidence="4" id="KW-1003">Cell membrane</keyword>
<evidence type="ECO:0000256" key="8">
    <source>
        <dbReference type="ARBA" id="ARBA00022777"/>
    </source>
</evidence>
<feature type="transmembrane region" description="Helical" evidence="17">
    <location>
        <begin position="340"/>
        <end position="358"/>
    </location>
</feature>
<dbReference type="InterPro" id="IPR036097">
    <property type="entry name" value="HisK_dim/P_sf"/>
</dbReference>
<dbReference type="SUPFAM" id="SSF52172">
    <property type="entry name" value="CheY-like"/>
    <property type="match status" value="1"/>
</dbReference>
<evidence type="ECO:0000256" key="2">
    <source>
        <dbReference type="ARBA" id="ARBA00004236"/>
    </source>
</evidence>
<evidence type="ECO:0000256" key="6">
    <source>
        <dbReference type="ARBA" id="ARBA00022679"/>
    </source>
</evidence>
<keyword evidence="17" id="KW-0812">Transmembrane</keyword>
<keyword evidence="12" id="KW-0238">DNA-binding</keyword>
<keyword evidence="23" id="KW-1185">Reference proteome</keyword>
<dbReference type="CDD" id="cd00082">
    <property type="entry name" value="HisKA"/>
    <property type="match status" value="1"/>
</dbReference>
<keyword evidence="13 17" id="KW-0472">Membrane</keyword>
<evidence type="ECO:0000256" key="4">
    <source>
        <dbReference type="ARBA" id="ARBA00022475"/>
    </source>
</evidence>
<keyword evidence="8" id="KW-0418">Kinase</keyword>
<dbReference type="Gene3D" id="3.30.565.10">
    <property type="entry name" value="Histidine kinase-like ATPase, C-terminal domain"/>
    <property type="match status" value="1"/>
</dbReference>
<dbReference type="InterPro" id="IPR003594">
    <property type="entry name" value="HATPase_dom"/>
</dbReference>
<dbReference type="PANTHER" id="PTHR43547">
    <property type="entry name" value="TWO-COMPONENT HISTIDINE KINASE"/>
    <property type="match status" value="1"/>
</dbReference>
<dbReference type="SUPFAM" id="SSF46689">
    <property type="entry name" value="Homeodomain-like"/>
    <property type="match status" value="1"/>
</dbReference>
<keyword evidence="9" id="KW-0067">ATP-binding</keyword>
<feature type="domain" description="HTH araC/xylS-type" evidence="19">
    <location>
        <begin position="874"/>
        <end position="972"/>
    </location>
</feature>
<evidence type="ECO:0000256" key="17">
    <source>
        <dbReference type="SAM" id="Phobius"/>
    </source>
</evidence>
<evidence type="ECO:0000256" key="5">
    <source>
        <dbReference type="ARBA" id="ARBA00022553"/>
    </source>
</evidence>
<keyword evidence="5 15" id="KW-0597">Phosphoprotein</keyword>
<sequence>MIKTIRIISWLLLLTFTTGKAQNPAANFQLDSLPNAGVMLDRGWRFHPGDDLNWAKPDLDDRQWKPIDPTKAIQDVPQIEQAGVSWLRLHITTGQDLPPVLCYMFQSVASDIYLDGRLLYRFGTISANPDSVRAYNPYAAFSLPLQPATQHVLAMRIAYHPGLDYEKIYLGRLPSVVRFNLFPAGEIPAIPLFNIESVYLDSFKVGISFILFILHLSLFIAYRRQRANLYAAGMYLLMGYQSFLRAASDLMHSMDARTILGYSTYASPWISGLMLLIFYSLFSIRKGWPFWLTIGSIILSYNSFPSQYPWLAILISYYLTVELIRVSAVAIRRQLVGARIVMTGVLCHVGLEIVFWITSAYNIPIVGHEWLFHGLYSILFLCIPLTLSLRLALEHGWINKQLSVKLQEVEDLSAQNQAQQQARQELLARQNEELEQQVDERTKELREQAEHLKQLDEAKSRFVTNLTHEFRTPLSLIISPVEKLLESPVLPDTMQTSLQTVDRNARHLLNQVNQLLDISRLENGYMNVTQQSVQVGRLTTQLIDLFSSSAEAKKIALALRIHGDDNLYLMDADKWGKIVYNLLANALKFTPTGGQVDVQLWLEADQARLRVSDTGIGIAADQLPFIFDRFYQADDHITRSFEGTGVGLALVRELTTLLGGRVEVESQPGEGSTFIVYLPVEVAPAFSTLNDTDFHLPVAVQSISNSHATFVDEINVLTDQDDRAFVLIVEDNTDLANFMAGELATRYRVMIANNGQQGWELAQEYLPDVVISDVMMPQMDGFQLTRLIKTNPATDYIAVVLLTARSAHESQIEGLQNGADAYLVKPFDLTELRLKIANLITYQQKLRVYHRQQLTQPDSGVHVAPTEPTDPFLERIYTLLEINLDNPRVGVEWLADQVAMDRKTLYRKLQSKLQLSPTELIRTYRLRRGSELLRSGKTVTETAYSVGFESVTYFGQCFKEVYQMTPTEFINQYT</sequence>
<dbReference type="Pfam" id="PF00072">
    <property type="entry name" value="Response_reg"/>
    <property type="match status" value="1"/>
</dbReference>
<evidence type="ECO:0000256" key="7">
    <source>
        <dbReference type="ARBA" id="ARBA00022741"/>
    </source>
</evidence>
<dbReference type="PROSITE" id="PS50110">
    <property type="entry name" value="RESPONSE_REGULATORY"/>
    <property type="match status" value="1"/>
</dbReference>
<proteinExistence type="predicted"/>
<evidence type="ECO:0000256" key="10">
    <source>
        <dbReference type="ARBA" id="ARBA00023012"/>
    </source>
</evidence>
<feature type="transmembrane region" description="Helical" evidence="17">
    <location>
        <begin position="288"/>
        <end position="304"/>
    </location>
</feature>
<keyword evidence="6" id="KW-0808">Transferase</keyword>
<dbReference type="PROSITE" id="PS01124">
    <property type="entry name" value="HTH_ARAC_FAMILY_2"/>
    <property type="match status" value="1"/>
</dbReference>
<dbReference type="SMART" id="SM00387">
    <property type="entry name" value="HATPase_c"/>
    <property type="match status" value="1"/>
</dbReference>
<keyword evidence="17" id="KW-1133">Transmembrane helix</keyword>
<keyword evidence="16" id="KW-0175">Coiled coil</keyword>
<dbReference type="RefSeq" id="WP_191037992.1">
    <property type="nucleotide sequence ID" value="NZ_JACXAA010000002.1"/>
</dbReference>
<reference evidence="22" key="1">
    <citation type="submission" date="2020-09" db="EMBL/GenBank/DDBJ databases">
        <authorList>
            <person name="Kim M.K."/>
        </authorList>
    </citation>
    <scope>NUCLEOTIDE SEQUENCE</scope>
    <source>
        <strain evidence="22">BT704</strain>
    </source>
</reference>
<keyword evidence="10" id="KW-0902">Two-component regulatory system</keyword>
<feature type="transmembrane region" description="Helical" evidence="17">
    <location>
        <begin position="203"/>
        <end position="222"/>
    </location>
</feature>
<dbReference type="PRINTS" id="PR00344">
    <property type="entry name" value="BCTRLSENSOR"/>
</dbReference>
<organism evidence="22 23">
    <name type="scientific">Spirosoma validum</name>
    <dbReference type="NCBI Taxonomy" id="2771355"/>
    <lineage>
        <taxon>Bacteria</taxon>
        <taxon>Pseudomonadati</taxon>
        <taxon>Bacteroidota</taxon>
        <taxon>Cytophagia</taxon>
        <taxon>Cytophagales</taxon>
        <taxon>Cytophagaceae</taxon>
        <taxon>Spirosoma</taxon>
    </lineage>
</organism>
<dbReference type="InterPro" id="IPR018062">
    <property type="entry name" value="HTH_AraC-typ_CS"/>
</dbReference>
<keyword evidence="14" id="KW-0804">Transcription</keyword>
<keyword evidence="11" id="KW-0805">Transcription regulation</keyword>
<evidence type="ECO:0000256" key="14">
    <source>
        <dbReference type="ARBA" id="ARBA00023163"/>
    </source>
</evidence>
<dbReference type="PANTHER" id="PTHR43547:SF2">
    <property type="entry name" value="HYBRID SIGNAL TRANSDUCTION HISTIDINE KINASE C"/>
    <property type="match status" value="1"/>
</dbReference>
<name>A0A927AYS6_9BACT</name>
<keyword evidence="7" id="KW-0547">Nucleotide-binding</keyword>
<dbReference type="PROSITE" id="PS50109">
    <property type="entry name" value="HIS_KIN"/>
    <property type="match status" value="1"/>
</dbReference>
<dbReference type="PROSITE" id="PS00041">
    <property type="entry name" value="HTH_ARAC_FAMILY_1"/>
    <property type="match status" value="1"/>
</dbReference>
<feature type="transmembrane region" description="Helical" evidence="17">
    <location>
        <begin position="229"/>
        <end position="247"/>
    </location>
</feature>
<accession>A0A927AYS6</accession>
<dbReference type="InterPro" id="IPR009057">
    <property type="entry name" value="Homeodomain-like_sf"/>
</dbReference>
<protein>
    <recommendedName>
        <fullName evidence="3">histidine kinase</fullName>
        <ecNumber evidence="3">2.7.13.3</ecNumber>
    </recommendedName>
</protein>
<dbReference type="EC" id="2.7.13.3" evidence="3"/>
<dbReference type="Pfam" id="PF12833">
    <property type="entry name" value="HTH_18"/>
    <property type="match status" value="1"/>
</dbReference>
<dbReference type="InterPro" id="IPR005467">
    <property type="entry name" value="His_kinase_dom"/>
</dbReference>
<dbReference type="FunFam" id="3.30.565.10:FF:000023">
    <property type="entry name" value="PAS domain-containing sensor histidine kinase"/>
    <property type="match status" value="1"/>
</dbReference>
<dbReference type="SMART" id="SM00342">
    <property type="entry name" value="HTH_ARAC"/>
    <property type="match status" value="1"/>
</dbReference>
<dbReference type="SMART" id="SM00388">
    <property type="entry name" value="HisKA"/>
    <property type="match status" value="1"/>
</dbReference>
<feature type="domain" description="Histidine kinase" evidence="20">
    <location>
        <begin position="465"/>
        <end position="682"/>
    </location>
</feature>
<evidence type="ECO:0000256" key="15">
    <source>
        <dbReference type="PROSITE-ProRule" id="PRU00169"/>
    </source>
</evidence>
<dbReference type="GO" id="GO:0005886">
    <property type="term" value="C:plasma membrane"/>
    <property type="evidence" value="ECO:0007669"/>
    <property type="project" value="UniProtKB-SubCell"/>
</dbReference>